<feature type="chain" id="PRO_5004177695" description="Secreted protein" evidence="1">
    <location>
        <begin position="20"/>
        <end position="118"/>
    </location>
</feature>
<reference evidence="3" key="1">
    <citation type="journal article" date="2007" name="Plant Cell">
        <title>Dothideomycete-plant interactions illuminated by genome sequencing and EST analysis of the wheat pathogen Stagonospora nodorum.</title>
        <authorList>
            <person name="Hane J.K."/>
            <person name="Lowe R.G."/>
            <person name="Solomon P.S."/>
            <person name="Tan K.C."/>
            <person name="Schoch C.L."/>
            <person name="Spatafora J.W."/>
            <person name="Crous P.W."/>
            <person name="Kodira C."/>
            <person name="Birren B.W."/>
            <person name="Galagan J.E."/>
            <person name="Torriani S.F."/>
            <person name="McDonald B.A."/>
            <person name="Oliver R.P."/>
        </authorList>
    </citation>
    <scope>NUCLEOTIDE SEQUENCE [LARGE SCALE GENOMIC DNA]</scope>
    <source>
        <strain evidence="3">SN15 / ATCC MYA-4574 / FGSC 10173</strain>
    </source>
</reference>
<accession>Q0U6Q0</accession>
<name>Q0U6Q0_PHANO</name>
<dbReference type="EMBL" id="CH445347">
    <property type="protein sequence ID" value="EAT79862.2"/>
    <property type="molecule type" value="Genomic_DNA"/>
</dbReference>
<dbReference type="GeneID" id="5979696"/>
<proteinExistence type="predicted"/>
<sequence length="118" mass="12943">MHPLALLIIIASTTAKVKAICYTSGDDWGSDQGQANAALEEVCSHLANSDYKHLEERYFCVNADSGNKKLEFWIKCHSMGGKFVDVPLCVQSLGDEINGCSLGGASMWMSLFFRCVFV</sequence>
<evidence type="ECO:0000313" key="3">
    <source>
        <dbReference type="Proteomes" id="UP000001055"/>
    </source>
</evidence>
<dbReference type="KEGG" id="pno:SNOG_12564"/>
<organism evidence="2 3">
    <name type="scientific">Phaeosphaeria nodorum (strain SN15 / ATCC MYA-4574 / FGSC 10173)</name>
    <name type="common">Glume blotch fungus</name>
    <name type="synonym">Parastagonospora nodorum</name>
    <dbReference type="NCBI Taxonomy" id="321614"/>
    <lineage>
        <taxon>Eukaryota</taxon>
        <taxon>Fungi</taxon>
        <taxon>Dikarya</taxon>
        <taxon>Ascomycota</taxon>
        <taxon>Pezizomycotina</taxon>
        <taxon>Dothideomycetes</taxon>
        <taxon>Pleosporomycetidae</taxon>
        <taxon>Pleosporales</taxon>
        <taxon>Pleosporineae</taxon>
        <taxon>Phaeosphaeriaceae</taxon>
        <taxon>Parastagonospora</taxon>
    </lineage>
</organism>
<evidence type="ECO:0000256" key="1">
    <source>
        <dbReference type="SAM" id="SignalP"/>
    </source>
</evidence>
<dbReference type="Proteomes" id="UP000001055">
    <property type="component" value="Unassembled WGS sequence"/>
</dbReference>
<dbReference type="RefSeq" id="XP_001802785.1">
    <property type="nucleotide sequence ID" value="XM_001802733.1"/>
</dbReference>
<dbReference type="AlphaFoldDB" id="Q0U6Q0"/>
<keyword evidence="1" id="KW-0732">Signal</keyword>
<evidence type="ECO:0008006" key="4">
    <source>
        <dbReference type="Google" id="ProtNLM"/>
    </source>
</evidence>
<feature type="signal peptide" evidence="1">
    <location>
        <begin position="1"/>
        <end position="19"/>
    </location>
</feature>
<evidence type="ECO:0000313" key="2">
    <source>
        <dbReference type="EMBL" id="EAT79862.2"/>
    </source>
</evidence>
<dbReference type="InParanoid" id="Q0U6Q0"/>
<protein>
    <recommendedName>
        <fullName evidence="4">Secreted protein</fullName>
    </recommendedName>
</protein>
<gene>
    <name evidence="2" type="ORF">SNOG_12564</name>
</gene>
<dbReference type="VEuPathDB" id="FungiDB:JI435_125640"/>